<dbReference type="SUPFAM" id="SSF143011">
    <property type="entry name" value="RelE-like"/>
    <property type="match status" value="1"/>
</dbReference>
<dbReference type="EMBL" id="LCRN01000010">
    <property type="protein sequence ID" value="KKW36821.1"/>
    <property type="molecule type" value="Genomic_DNA"/>
</dbReference>
<evidence type="ECO:0000313" key="2">
    <source>
        <dbReference type="Proteomes" id="UP000033865"/>
    </source>
</evidence>
<proteinExistence type="predicted"/>
<accession>A0A0G1Y0S5</accession>
<dbReference type="InterPro" id="IPR035093">
    <property type="entry name" value="RelE/ParE_toxin_dom_sf"/>
</dbReference>
<reference evidence="1 2" key="1">
    <citation type="journal article" date="2015" name="Nature">
        <title>rRNA introns, odd ribosomes, and small enigmatic genomes across a large radiation of phyla.</title>
        <authorList>
            <person name="Brown C.T."/>
            <person name="Hug L.A."/>
            <person name="Thomas B.C."/>
            <person name="Sharon I."/>
            <person name="Castelle C.J."/>
            <person name="Singh A."/>
            <person name="Wilkins M.J."/>
            <person name="Williams K.H."/>
            <person name="Banfield J.F."/>
        </authorList>
    </citation>
    <scope>NUCLEOTIDE SEQUENCE [LARGE SCALE GENOMIC DNA]</scope>
</reference>
<organism evidence="1 2">
    <name type="scientific">Candidatus Uhrbacteria bacterium GW2011_GWC2_53_7</name>
    <dbReference type="NCBI Taxonomy" id="1618986"/>
    <lineage>
        <taxon>Bacteria</taxon>
        <taxon>Candidatus Uhriibacteriota</taxon>
    </lineage>
</organism>
<dbReference type="AlphaFoldDB" id="A0A0G1Y0S5"/>
<dbReference type="Proteomes" id="UP000033865">
    <property type="component" value="Unassembled WGS sequence"/>
</dbReference>
<evidence type="ECO:0000313" key="1">
    <source>
        <dbReference type="EMBL" id="KKW36821.1"/>
    </source>
</evidence>
<comment type="caution">
    <text evidence="1">The sequence shown here is derived from an EMBL/GenBank/DDBJ whole genome shotgun (WGS) entry which is preliminary data.</text>
</comment>
<sequence length="89" mass="10439">MLEVSYSPEFKRAYKKLPKSVQVLIKKKGKIFTSDPFHPALRTHKLKGTLKGLWAFSIDHRNRVIFEFTKQNTVLLHSVGDHSIYRKTR</sequence>
<protein>
    <submittedName>
        <fullName evidence="1">Plasmid stabilization system</fullName>
    </submittedName>
</protein>
<dbReference type="Gene3D" id="3.30.2310.20">
    <property type="entry name" value="RelE-like"/>
    <property type="match status" value="1"/>
</dbReference>
<name>A0A0G1Y0S5_9BACT</name>
<gene>
    <name evidence="1" type="ORF">UY82_C0010G0005</name>
</gene>